<evidence type="ECO:0000313" key="2">
    <source>
        <dbReference type="Proteomes" id="UP000254927"/>
    </source>
</evidence>
<accession>A0A378U217</accession>
<gene>
    <name evidence="1" type="ORF">NCTC10660_02243</name>
</gene>
<name>A0A378U217_NEIEL</name>
<sequence>MSDYQQAQQQLTEMIDYLRTHQSTDCAAAEREDDDLVRLSLQQRILTPNDSTTIERIDQYYKKFFADKQA</sequence>
<evidence type="ECO:0000313" key="1">
    <source>
        <dbReference type="EMBL" id="STZ68714.1"/>
    </source>
</evidence>
<protein>
    <recommendedName>
        <fullName evidence="3">Branched-chain amino acid ABC transporter</fullName>
    </recommendedName>
</protein>
<dbReference type="EMBL" id="UGQW01000002">
    <property type="protein sequence ID" value="STZ68714.1"/>
    <property type="molecule type" value="Genomic_DNA"/>
</dbReference>
<proteinExistence type="predicted"/>
<dbReference type="GeneID" id="93353228"/>
<organism evidence="1 2">
    <name type="scientific">Neisseria elongata</name>
    <dbReference type="NCBI Taxonomy" id="495"/>
    <lineage>
        <taxon>Bacteria</taxon>
        <taxon>Pseudomonadati</taxon>
        <taxon>Pseudomonadota</taxon>
        <taxon>Betaproteobacteria</taxon>
        <taxon>Neisseriales</taxon>
        <taxon>Neisseriaceae</taxon>
        <taxon>Neisseria</taxon>
    </lineage>
</organism>
<reference evidence="1 2" key="1">
    <citation type="submission" date="2018-06" db="EMBL/GenBank/DDBJ databases">
        <authorList>
            <consortium name="Pathogen Informatics"/>
            <person name="Doyle S."/>
        </authorList>
    </citation>
    <scope>NUCLEOTIDE SEQUENCE [LARGE SCALE GENOMIC DNA]</scope>
    <source>
        <strain evidence="1 2">NCTC10660</strain>
    </source>
</reference>
<evidence type="ECO:0008006" key="3">
    <source>
        <dbReference type="Google" id="ProtNLM"/>
    </source>
</evidence>
<dbReference type="RefSeq" id="WP_003770036.1">
    <property type="nucleotide sequence ID" value="NZ_BTPO01000028.1"/>
</dbReference>
<dbReference type="Proteomes" id="UP000254927">
    <property type="component" value="Unassembled WGS sequence"/>
</dbReference>
<dbReference type="AlphaFoldDB" id="A0A378U217"/>